<sequence length="220" mass="24337">MGDERGKLPVRGGQENNNEKESVNWDEFDFSFLDSDGQSDNTSGYGSSKTDGNSEDVMGMSFPHSPGDLKTVMPEKPSIMEALTNFQSGKINKSLYLDQLKIYADGQIQIFADRVEKTVEAHQNLSQAALDNIREKIKLWGKEIMAATDLSLQKTVSQGVLRASEIANKALTELAGMNAPDIIVKPAMKGVIDQMQKTIANVQHREVGISENGKMEWDRQ</sequence>
<dbReference type="EMBL" id="FWXY01000026">
    <property type="protein sequence ID" value="SMD05948.1"/>
    <property type="molecule type" value="Genomic_DNA"/>
</dbReference>
<accession>A0A1W2EA69</accession>
<keyword evidence="3" id="KW-1185">Reference proteome</keyword>
<feature type="region of interest" description="Disordered" evidence="1">
    <location>
        <begin position="1"/>
        <end position="55"/>
    </location>
</feature>
<feature type="compositionally biased region" description="Polar residues" evidence="1">
    <location>
        <begin position="36"/>
        <end position="51"/>
    </location>
</feature>
<dbReference type="RefSeq" id="WP_084071369.1">
    <property type="nucleotide sequence ID" value="NZ_FWXY01000026.1"/>
</dbReference>
<protein>
    <submittedName>
        <fullName evidence="2">Uncharacterized protein</fullName>
    </submittedName>
</protein>
<evidence type="ECO:0000313" key="2">
    <source>
        <dbReference type="EMBL" id="SMD05948.1"/>
    </source>
</evidence>
<dbReference type="STRING" id="1121400.SAMN02746065_12642"/>
<gene>
    <name evidence="2" type="ORF">SAMN02746065_12642</name>
</gene>
<evidence type="ECO:0000313" key="3">
    <source>
        <dbReference type="Proteomes" id="UP000192418"/>
    </source>
</evidence>
<evidence type="ECO:0000256" key="1">
    <source>
        <dbReference type="SAM" id="MobiDB-lite"/>
    </source>
</evidence>
<reference evidence="2 3" key="1">
    <citation type="submission" date="2017-04" db="EMBL/GenBank/DDBJ databases">
        <authorList>
            <person name="Afonso C.L."/>
            <person name="Miller P.J."/>
            <person name="Scott M.A."/>
            <person name="Spackman E."/>
            <person name="Goraichik I."/>
            <person name="Dimitrov K.M."/>
            <person name="Suarez D.L."/>
            <person name="Swayne D.E."/>
        </authorList>
    </citation>
    <scope>NUCLEOTIDE SEQUENCE [LARGE SCALE GENOMIC DNA]</scope>
    <source>
        <strain evidence="2 3">DSM 3385</strain>
    </source>
</reference>
<proteinExistence type="predicted"/>
<organism evidence="2 3">
    <name type="scientific">Desulfocicer vacuolatum DSM 3385</name>
    <dbReference type="NCBI Taxonomy" id="1121400"/>
    <lineage>
        <taxon>Bacteria</taxon>
        <taxon>Pseudomonadati</taxon>
        <taxon>Thermodesulfobacteriota</taxon>
        <taxon>Desulfobacteria</taxon>
        <taxon>Desulfobacterales</taxon>
        <taxon>Desulfobacteraceae</taxon>
        <taxon>Desulfocicer</taxon>
    </lineage>
</organism>
<dbReference type="Proteomes" id="UP000192418">
    <property type="component" value="Unassembled WGS sequence"/>
</dbReference>
<dbReference type="AlphaFoldDB" id="A0A1W2EA69"/>
<name>A0A1W2EA69_9BACT</name>